<organism evidence="1 2">
    <name type="scientific">Corynebacterium durum F0235</name>
    <dbReference type="NCBI Taxonomy" id="1035195"/>
    <lineage>
        <taxon>Bacteria</taxon>
        <taxon>Bacillati</taxon>
        <taxon>Actinomycetota</taxon>
        <taxon>Actinomycetes</taxon>
        <taxon>Mycobacteriales</taxon>
        <taxon>Corynebacteriaceae</taxon>
        <taxon>Corynebacterium</taxon>
    </lineage>
</organism>
<keyword evidence="2" id="KW-1185">Reference proteome</keyword>
<dbReference type="HOGENOM" id="CLU_2971718_0_0_11"/>
<name>L1MMP4_9CORY</name>
<proteinExistence type="predicted"/>
<comment type="caution">
    <text evidence="1">The sequence shown here is derived from an EMBL/GenBank/DDBJ whole genome shotgun (WGS) entry which is preliminary data.</text>
</comment>
<evidence type="ECO:0000313" key="1">
    <source>
        <dbReference type="EMBL" id="EKX92523.1"/>
    </source>
</evidence>
<dbReference type="Proteomes" id="UP000010445">
    <property type="component" value="Unassembled WGS sequence"/>
</dbReference>
<sequence length="58" mass="6510">MCSHQMTCEKAIFGIIKRKIKYADRYKAGIFSGKKCRHLQIAAMRTGAVAAGKNFECK</sequence>
<evidence type="ECO:0000313" key="2">
    <source>
        <dbReference type="Proteomes" id="UP000010445"/>
    </source>
</evidence>
<accession>L1MMP4</accession>
<dbReference type="AlphaFoldDB" id="L1MMP4"/>
<reference evidence="1 2" key="1">
    <citation type="submission" date="2012-05" db="EMBL/GenBank/DDBJ databases">
        <authorList>
            <person name="Weinstock G."/>
            <person name="Sodergren E."/>
            <person name="Lobos E.A."/>
            <person name="Fulton L."/>
            <person name="Fulton R."/>
            <person name="Courtney L."/>
            <person name="Fronick C."/>
            <person name="O'Laughlin M."/>
            <person name="Godfrey J."/>
            <person name="Wilson R.M."/>
            <person name="Miner T."/>
            <person name="Farmer C."/>
            <person name="Delehaunty K."/>
            <person name="Cordes M."/>
            <person name="Minx P."/>
            <person name="Tomlinson C."/>
            <person name="Chen J."/>
            <person name="Wollam A."/>
            <person name="Pepin K.H."/>
            <person name="Bhonagiri V."/>
            <person name="Zhang X."/>
            <person name="Suruliraj S."/>
            <person name="Warren W."/>
            <person name="Mitreva M."/>
            <person name="Mardis E.R."/>
            <person name="Wilson R.K."/>
        </authorList>
    </citation>
    <scope>NUCLEOTIDE SEQUENCE [LARGE SCALE GENOMIC DNA]</scope>
    <source>
        <strain evidence="1 2">F0235</strain>
    </source>
</reference>
<dbReference type="STRING" id="1035195.HMPREF9997_00189"/>
<protein>
    <submittedName>
        <fullName evidence="1">Uncharacterized protein</fullName>
    </submittedName>
</protein>
<gene>
    <name evidence="1" type="ORF">HMPREF9997_00189</name>
</gene>
<dbReference type="EMBL" id="AMEM01000005">
    <property type="protein sequence ID" value="EKX92523.1"/>
    <property type="molecule type" value="Genomic_DNA"/>
</dbReference>